<evidence type="ECO:0000313" key="8">
    <source>
        <dbReference type="EMBL" id="AFH48241.1"/>
    </source>
</evidence>
<dbReference type="FunFam" id="1.10.10.1590:FF:000001">
    <property type="entry name" value="NADH-quinone oxidoreductase subunit E"/>
    <property type="match status" value="1"/>
</dbReference>
<evidence type="ECO:0000256" key="1">
    <source>
        <dbReference type="ARBA" id="ARBA00010643"/>
    </source>
</evidence>
<dbReference type="KEGG" id="ial:IALB_0529"/>
<gene>
    <name evidence="8" type="primary">hydC</name>
    <name evidence="8" type="ordered locus">IALB_0529</name>
</gene>
<dbReference type="InterPro" id="IPR041921">
    <property type="entry name" value="NuoE_N"/>
</dbReference>
<dbReference type="PIRSF" id="PIRSF000216">
    <property type="entry name" value="NADH_DH_24kDa"/>
    <property type="match status" value="1"/>
</dbReference>
<dbReference type="AlphaFoldDB" id="I0AGY4"/>
<evidence type="ECO:0000256" key="2">
    <source>
        <dbReference type="ARBA" id="ARBA00022714"/>
    </source>
</evidence>
<dbReference type="PANTHER" id="PTHR43342:SF1">
    <property type="entry name" value="BIFURCATING [FEFE] HYDROGENASE GAMMA SUBUNIT"/>
    <property type="match status" value="1"/>
</dbReference>
<dbReference type="GO" id="GO:0046872">
    <property type="term" value="F:metal ion binding"/>
    <property type="evidence" value="ECO:0007669"/>
    <property type="project" value="UniProtKB-KW"/>
</dbReference>
<dbReference type="OrthoDB" id="9807941at2"/>
<feature type="binding site" evidence="7">
    <location>
        <position position="78"/>
    </location>
    <ligand>
        <name>[2Fe-2S] cluster</name>
        <dbReference type="ChEBI" id="CHEBI:190135"/>
    </ligand>
</feature>
<keyword evidence="9" id="KW-1185">Reference proteome</keyword>
<dbReference type="InterPro" id="IPR036249">
    <property type="entry name" value="Thioredoxin-like_sf"/>
</dbReference>
<evidence type="ECO:0000256" key="7">
    <source>
        <dbReference type="PIRSR" id="PIRSR000216-1"/>
    </source>
</evidence>
<keyword evidence="2 7" id="KW-0001">2Fe-2S</keyword>
<dbReference type="InterPro" id="IPR028431">
    <property type="entry name" value="NADP_DH_HndA-like"/>
</dbReference>
<comment type="cofactor">
    <cofactor evidence="6">
        <name>[2Fe-2S] cluster</name>
        <dbReference type="ChEBI" id="CHEBI:190135"/>
    </cofactor>
</comment>
<dbReference type="EMBL" id="CP003418">
    <property type="protein sequence ID" value="AFH48241.1"/>
    <property type="molecule type" value="Genomic_DNA"/>
</dbReference>
<dbReference type="Gene3D" id="1.10.10.1590">
    <property type="entry name" value="NADH-quinone oxidoreductase subunit E"/>
    <property type="match status" value="1"/>
</dbReference>
<organism evidence="8 9">
    <name type="scientific">Ignavibacterium album (strain DSM 19864 / JCM 16511 / NBRC 101810 / Mat9-16)</name>
    <dbReference type="NCBI Taxonomy" id="945713"/>
    <lineage>
        <taxon>Bacteria</taxon>
        <taxon>Pseudomonadati</taxon>
        <taxon>Ignavibacteriota</taxon>
        <taxon>Ignavibacteria</taxon>
        <taxon>Ignavibacteriales</taxon>
        <taxon>Ignavibacteriaceae</taxon>
        <taxon>Ignavibacterium</taxon>
    </lineage>
</organism>
<dbReference type="STRING" id="945713.IALB_0529"/>
<accession>I0AGY4</accession>
<feature type="binding site" evidence="7">
    <location>
        <position position="73"/>
    </location>
    <ligand>
        <name>[2Fe-2S] cluster</name>
        <dbReference type="ChEBI" id="CHEBI:190135"/>
    </ligand>
</feature>
<keyword evidence="3 7" id="KW-0479">Metal-binding</keyword>
<dbReference type="GO" id="GO:0016491">
    <property type="term" value="F:oxidoreductase activity"/>
    <property type="evidence" value="ECO:0007669"/>
    <property type="project" value="InterPro"/>
</dbReference>
<keyword evidence="5 7" id="KW-0411">Iron-sulfur</keyword>
<dbReference type="InterPro" id="IPR042128">
    <property type="entry name" value="NuoE_dom"/>
</dbReference>
<dbReference type="InterPro" id="IPR002023">
    <property type="entry name" value="NuoE-like"/>
</dbReference>
<dbReference type="Gene3D" id="3.40.30.10">
    <property type="entry name" value="Glutaredoxin"/>
    <property type="match status" value="1"/>
</dbReference>
<dbReference type="NCBIfam" id="TIGR01958">
    <property type="entry name" value="nuoE_fam"/>
    <property type="match status" value="1"/>
</dbReference>
<reference evidence="8 9" key="1">
    <citation type="journal article" date="2012" name="Front. Microbiol.">
        <title>Complete genome of Ignavibacterium album, a metabolically versatile, flagellated, facultative anaerobe from the phylum Chlorobi.</title>
        <authorList>
            <person name="Liu Z."/>
            <person name="Frigaard N.-U."/>
            <person name="Vogl K."/>
            <person name="Iino T."/>
            <person name="Ohkuma M."/>
            <person name="Overmann J."/>
            <person name="Bryant D.A."/>
        </authorList>
    </citation>
    <scope>NUCLEOTIDE SEQUENCE [LARGE SCALE GENOMIC DNA]</scope>
    <source>
        <strain evidence="9">DSM 19864 / JCM 16511 / NBRC 101810 / Mat9-16</strain>
    </source>
</reference>
<keyword evidence="4 7" id="KW-0408">Iron</keyword>
<proteinExistence type="inferred from homology"/>
<dbReference type="PANTHER" id="PTHR43342">
    <property type="entry name" value="NADH-QUINONE OXIDOREDUCTASE, E SUBUNIT"/>
    <property type="match status" value="1"/>
</dbReference>
<dbReference type="RefSeq" id="WP_014559399.1">
    <property type="nucleotide sequence ID" value="NC_017464.1"/>
</dbReference>
<evidence type="ECO:0000256" key="5">
    <source>
        <dbReference type="ARBA" id="ARBA00023014"/>
    </source>
</evidence>
<comment type="cofactor">
    <cofactor evidence="7">
        <name>[2Fe-2S] cluster</name>
        <dbReference type="ChEBI" id="CHEBI:190135"/>
    </cofactor>
    <text evidence="7">Binds 1 [2Fe-2S] cluster.</text>
</comment>
<dbReference type="Pfam" id="PF01257">
    <property type="entry name" value="2Fe-2S_thioredx"/>
    <property type="match status" value="1"/>
</dbReference>
<evidence type="ECO:0000313" key="9">
    <source>
        <dbReference type="Proteomes" id="UP000007394"/>
    </source>
</evidence>
<comment type="similarity">
    <text evidence="1">Belongs to the complex I 24 kDa subunit family.</text>
</comment>
<sequence>MHKQIFESYKPLDRSSLIPLLQDIQNIYGYLPENALRDISDFVGVPLSRVYGVATFYNQFRLTPLGKNIIRVCRGTACHVKNSANILYALESELGIKAGETTRDKQFTIEVVNCIGACSIAPVILVNDDYHGRITVKDIPKILKKYQTTPANKKPEKAEVEE</sequence>
<dbReference type="GO" id="GO:0051537">
    <property type="term" value="F:2 iron, 2 sulfur cluster binding"/>
    <property type="evidence" value="ECO:0007669"/>
    <property type="project" value="UniProtKB-KW"/>
</dbReference>
<dbReference type="eggNOG" id="COG1905">
    <property type="taxonomic scope" value="Bacteria"/>
</dbReference>
<dbReference type="SUPFAM" id="SSF52833">
    <property type="entry name" value="Thioredoxin-like"/>
    <property type="match status" value="1"/>
</dbReference>
<evidence type="ECO:0000256" key="4">
    <source>
        <dbReference type="ARBA" id="ARBA00023004"/>
    </source>
</evidence>
<feature type="binding site" evidence="7">
    <location>
        <position position="118"/>
    </location>
    <ligand>
        <name>[2Fe-2S] cluster</name>
        <dbReference type="ChEBI" id="CHEBI:190135"/>
    </ligand>
</feature>
<dbReference type="HOGENOM" id="CLU_054362_2_1_10"/>
<dbReference type="FunFam" id="3.40.30.10:FF:000015">
    <property type="entry name" value="NADH-quinone oxidoreductase subunit E"/>
    <property type="match status" value="1"/>
</dbReference>
<dbReference type="Proteomes" id="UP000007394">
    <property type="component" value="Chromosome"/>
</dbReference>
<dbReference type="NCBIfam" id="NF005722">
    <property type="entry name" value="PRK07539.1-2"/>
    <property type="match status" value="1"/>
</dbReference>
<feature type="binding site" evidence="7">
    <location>
        <position position="114"/>
    </location>
    <ligand>
        <name>[2Fe-2S] cluster</name>
        <dbReference type="ChEBI" id="CHEBI:190135"/>
    </ligand>
</feature>
<evidence type="ECO:0000256" key="3">
    <source>
        <dbReference type="ARBA" id="ARBA00022723"/>
    </source>
</evidence>
<dbReference type="CDD" id="cd03064">
    <property type="entry name" value="TRX_Fd_NuoE"/>
    <property type="match status" value="1"/>
</dbReference>
<evidence type="ECO:0000256" key="6">
    <source>
        <dbReference type="ARBA" id="ARBA00034078"/>
    </source>
</evidence>
<protein>
    <submittedName>
        <fullName evidence="8">Hydrogenase subunit HydC</fullName>
    </submittedName>
</protein>
<name>I0AGY4_IGNAJ</name>